<evidence type="ECO:0000256" key="3">
    <source>
        <dbReference type="ARBA" id="ARBA00022840"/>
    </source>
</evidence>
<evidence type="ECO:0000259" key="4">
    <source>
        <dbReference type="PROSITE" id="PS50893"/>
    </source>
</evidence>
<dbReference type="PANTHER" id="PTHR24220:SF685">
    <property type="entry name" value="ABC TRANSPORTER RELATED"/>
    <property type="match status" value="1"/>
</dbReference>
<dbReference type="GO" id="GO:0098796">
    <property type="term" value="C:membrane protein complex"/>
    <property type="evidence" value="ECO:0007669"/>
    <property type="project" value="UniProtKB-ARBA"/>
</dbReference>
<sequence>MTTSTITTPPRPPVAAPAVALDDVTRTYKSRAESVHALRGVTHAFATGTYTAIMGPSGSGKSTLLQLAAGLDTPTRGQVSISGTDLGRLGQNALTKFRRTAMAFVFQSYNLLDALSAFENVALPARLAGQRIDRRAVHDALDQVGLRDLARRRPTELSGGQQQRVAIARALYGRPDVLFADEPTGALDRTTGRDVLDLLRSLADGGQTVVMVTHDPLAASYADETLFLADGQIVGRLRHADATAIAQRMSELEQR</sequence>
<dbReference type="InterPro" id="IPR015854">
    <property type="entry name" value="ABC_transpr_LolD-like"/>
</dbReference>
<dbReference type="GO" id="GO:0005886">
    <property type="term" value="C:plasma membrane"/>
    <property type="evidence" value="ECO:0007669"/>
    <property type="project" value="TreeGrafter"/>
</dbReference>
<comment type="caution">
    <text evidence="5">The sequence shown here is derived from an EMBL/GenBank/DDBJ whole genome shotgun (WGS) entry which is preliminary data.</text>
</comment>
<dbReference type="FunFam" id="3.40.50.300:FF:000032">
    <property type="entry name" value="Export ABC transporter ATP-binding protein"/>
    <property type="match status" value="1"/>
</dbReference>
<dbReference type="RefSeq" id="WP_111254678.1">
    <property type="nucleotide sequence ID" value="NZ_POTW01000020.1"/>
</dbReference>
<name>A0A2W2C6Z7_9ACTN</name>
<evidence type="ECO:0000313" key="6">
    <source>
        <dbReference type="Proteomes" id="UP000248764"/>
    </source>
</evidence>
<dbReference type="SMART" id="SM00382">
    <property type="entry name" value="AAA"/>
    <property type="match status" value="1"/>
</dbReference>
<dbReference type="EMBL" id="POTW01000020">
    <property type="protein sequence ID" value="PZF83949.1"/>
    <property type="molecule type" value="Genomic_DNA"/>
</dbReference>
<protein>
    <submittedName>
        <fullName evidence="5">ABC transporter</fullName>
    </submittedName>
</protein>
<dbReference type="PROSITE" id="PS50893">
    <property type="entry name" value="ABC_TRANSPORTER_2"/>
    <property type="match status" value="1"/>
</dbReference>
<evidence type="ECO:0000256" key="1">
    <source>
        <dbReference type="ARBA" id="ARBA00022448"/>
    </source>
</evidence>
<dbReference type="InterPro" id="IPR017871">
    <property type="entry name" value="ABC_transporter-like_CS"/>
</dbReference>
<dbReference type="GO" id="GO:0022857">
    <property type="term" value="F:transmembrane transporter activity"/>
    <property type="evidence" value="ECO:0007669"/>
    <property type="project" value="TreeGrafter"/>
</dbReference>
<keyword evidence="1" id="KW-0813">Transport</keyword>
<accession>A0A2W2C6Z7</accession>
<proteinExistence type="predicted"/>
<keyword evidence="2" id="KW-0547">Nucleotide-binding</keyword>
<keyword evidence="6" id="KW-1185">Reference proteome</keyword>
<reference evidence="5 6" key="1">
    <citation type="submission" date="2018-01" db="EMBL/GenBank/DDBJ databases">
        <title>Draft genome sequence of Jiangella sp. GTF31.</title>
        <authorList>
            <person name="Sahin N."/>
            <person name="Ay H."/>
            <person name="Saygin H."/>
        </authorList>
    </citation>
    <scope>NUCLEOTIDE SEQUENCE [LARGE SCALE GENOMIC DNA]</scope>
    <source>
        <strain evidence="5 6">GTF31</strain>
    </source>
</reference>
<dbReference type="GO" id="GO:0016887">
    <property type="term" value="F:ATP hydrolysis activity"/>
    <property type="evidence" value="ECO:0007669"/>
    <property type="project" value="InterPro"/>
</dbReference>
<dbReference type="CDD" id="cd03255">
    <property type="entry name" value="ABC_MJ0796_LolCDE_FtsE"/>
    <property type="match status" value="1"/>
</dbReference>
<dbReference type="Gene3D" id="3.40.50.300">
    <property type="entry name" value="P-loop containing nucleotide triphosphate hydrolases"/>
    <property type="match status" value="1"/>
</dbReference>
<dbReference type="PROSITE" id="PS00211">
    <property type="entry name" value="ABC_TRANSPORTER_1"/>
    <property type="match status" value="1"/>
</dbReference>
<dbReference type="PANTHER" id="PTHR24220">
    <property type="entry name" value="IMPORT ATP-BINDING PROTEIN"/>
    <property type="match status" value="1"/>
</dbReference>
<organism evidence="5 6">
    <name type="scientific">Jiangella anatolica</name>
    <dbReference type="NCBI Taxonomy" id="2670374"/>
    <lineage>
        <taxon>Bacteria</taxon>
        <taxon>Bacillati</taxon>
        <taxon>Actinomycetota</taxon>
        <taxon>Actinomycetes</taxon>
        <taxon>Jiangellales</taxon>
        <taxon>Jiangellaceae</taxon>
        <taxon>Jiangella</taxon>
    </lineage>
</organism>
<keyword evidence="3" id="KW-0067">ATP-binding</keyword>
<dbReference type="InterPro" id="IPR003439">
    <property type="entry name" value="ABC_transporter-like_ATP-bd"/>
</dbReference>
<dbReference type="InterPro" id="IPR027417">
    <property type="entry name" value="P-loop_NTPase"/>
</dbReference>
<dbReference type="InterPro" id="IPR003593">
    <property type="entry name" value="AAA+_ATPase"/>
</dbReference>
<evidence type="ECO:0000256" key="2">
    <source>
        <dbReference type="ARBA" id="ARBA00022741"/>
    </source>
</evidence>
<dbReference type="GO" id="GO:0005524">
    <property type="term" value="F:ATP binding"/>
    <property type="evidence" value="ECO:0007669"/>
    <property type="project" value="UniProtKB-KW"/>
</dbReference>
<feature type="domain" description="ABC transporter" evidence="4">
    <location>
        <begin position="19"/>
        <end position="255"/>
    </location>
</feature>
<dbReference type="AlphaFoldDB" id="A0A2W2C6Z7"/>
<evidence type="ECO:0000313" key="5">
    <source>
        <dbReference type="EMBL" id="PZF83949.1"/>
    </source>
</evidence>
<dbReference type="SUPFAM" id="SSF52540">
    <property type="entry name" value="P-loop containing nucleoside triphosphate hydrolases"/>
    <property type="match status" value="1"/>
</dbReference>
<dbReference type="Proteomes" id="UP000248764">
    <property type="component" value="Unassembled WGS sequence"/>
</dbReference>
<dbReference type="InterPro" id="IPR017911">
    <property type="entry name" value="MacB-like_ATP-bd"/>
</dbReference>
<dbReference type="Pfam" id="PF00005">
    <property type="entry name" value="ABC_tran"/>
    <property type="match status" value="1"/>
</dbReference>
<gene>
    <name evidence="5" type="ORF">C1I92_10620</name>
</gene>